<feature type="compositionally biased region" description="Polar residues" evidence="1">
    <location>
        <begin position="165"/>
        <end position="179"/>
    </location>
</feature>
<organism evidence="2 3">
    <name type="scientific">Lachancea dasiensis</name>
    <dbReference type="NCBI Taxonomy" id="1072105"/>
    <lineage>
        <taxon>Eukaryota</taxon>
        <taxon>Fungi</taxon>
        <taxon>Dikarya</taxon>
        <taxon>Ascomycota</taxon>
        <taxon>Saccharomycotina</taxon>
        <taxon>Saccharomycetes</taxon>
        <taxon>Saccharomycetales</taxon>
        <taxon>Saccharomycetaceae</taxon>
        <taxon>Lachancea</taxon>
    </lineage>
</organism>
<dbReference type="AlphaFoldDB" id="A0A1G4JYU0"/>
<keyword evidence="3" id="KW-1185">Reference proteome</keyword>
<feature type="compositionally biased region" description="Polar residues" evidence="1">
    <location>
        <begin position="11"/>
        <end position="23"/>
    </location>
</feature>
<accession>A0A1G4JYU0</accession>
<proteinExistence type="predicted"/>
<evidence type="ECO:0000256" key="1">
    <source>
        <dbReference type="SAM" id="MobiDB-lite"/>
    </source>
</evidence>
<feature type="compositionally biased region" description="Polar residues" evidence="1">
    <location>
        <begin position="364"/>
        <end position="380"/>
    </location>
</feature>
<feature type="region of interest" description="Disordered" evidence="1">
    <location>
        <begin position="339"/>
        <end position="413"/>
    </location>
</feature>
<feature type="region of interest" description="Disordered" evidence="1">
    <location>
        <begin position="296"/>
        <end position="318"/>
    </location>
</feature>
<dbReference type="EMBL" id="LT598461">
    <property type="protein sequence ID" value="SCU96371.1"/>
    <property type="molecule type" value="Genomic_DNA"/>
</dbReference>
<protein>
    <submittedName>
        <fullName evidence="2">LADA_0H00562g1_1</fullName>
    </submittedName>
</protein>
<name>A0A1G4JYU0_9SACH</name>
<evidence type="ECO:0000313" key="2">
    <source>
        <dbReference type="EMBL" id="SCU96371.1"/>
    </source>
</evidence>
<evidence type="ECO:0000313" key="3">
    <source>
        <dbReference type="Proteomes" id="UP000190274"/>
    </source>
</evidence>
<sequence length="413" mass="45602">MDSERLKVPTQGDSSAEQNNGDNTPVRRGHRHKRSFAISQDLDFVKPIAPGTPHSKADYAASTVSPMRHHQDMSPRFFMSHDITYSDDVPNAIIDLDDALSTRPQSFTSHRRAESAPANLILPFKLEPPAIQTQPPLRIDEEEDGEKSESEDELVSQDALMSPLRTKSQSPFLTSSATMDEQKSPKRNQYNNNTLKISRQKERYLYYTKQLPAASPHGSSHIYPQEPACSSLSSELTPGFSISAITNTPNTPVLSTSKVANKSPSPRRSFNFKSQVYDLPYDGSASNDAYIDARKAQPQNEDTAKVPGTASGHSETPITEAHTIEAFEQSRIPKEILLGQPGDSVDLSQNPKSPSKAPQKKRASTSSEIRATSDQRSVSDSAVMHGRQQTSTGKRKGKFHLMSTLFSRLKNPK</sequence>
<feature type="compositionally biased region" description="Acidic residues" evidence="1">
    <location>
        <begin position="140"/>
        <end position="155"/>
    </location>
</feature>
<gene>
    <name evidence="2" type="ORF">LADA_0H00562G</name>
</gene>
<dbReference type="Proteomes" id="UP000190274">
    <property type="component" value="Chromosome H"/>
</dbReference>
<feature type="region of interest" description="Disordered" evidence="1">
    <location>
        <begin position="1"/>
        <end position="59"/>
    </location>
</feature>
<reference evidence="2 3" key="1">
    <citation type="submission" date="2016-03" db="EMBL/GenBank/DDBJ databases">
        <authorList>
            <person name="Devillers H."/>
        </authorList>
    </citation>
    <scope>NUCLEOTIDE SEQUENCE [LARGE SCALE GENOMIC DNA]</scope>
    <source>
        <strain evidence="2">CBS 10888</strain>
    </source>
</reference>
<dbReference type="OrthoDB" id="3981301at2759"/>
<feature type="region of interest" description="Disordered" evidence="1">
    <location>
        <begin position="119"/>
        <end position="195"/>
    </location>
</feature>